<evidence type="ECO:0000313" key="2">
    <source>
        <dbReference type="EMBL" id="GFY98783.1"/>
    </source>
</evidence>
<keyword evidence="1" id="KW-0175">Coiled coil</keyword>
<sequence>MEAMEGEGRSEMEYTEIETTAECLDSSVIFHVVTDILGFVLFMHQQIPSILQDISLEFDGLQTEYKELEIVLAQAEVKASLRRQHAGRMREVKQGIKRLEKVMKTVSSLRTALQLMISEIPDIQRVMLVLGASPIRPQHVYEMCFSHGKIISIGAGDFAKSRAAEGLSRKAIRTLISKGAGSNSHAGPTKLFLLVKAPTSFNMPLHFLPKRDFRYSKKIVPFRLRFKSKAQFKETEGQIFVAQTADSISSMDCTSNDLIWYLQKSTPKSLTFSHMSSMPRFFEVWRQSLLLHGAIEANINSPARYLNA</sequence>
<reference evidence="2 3" key="1">
    <citation type="submission" date="2019-07" db="EMBL/GenBank/DDBJ databases">
        <title>De Novo Assembly of kiwifruit Actinidia rufa.</title>
        <authorList>
            <person name="Sugita-Konishi S."/>
            <person name="Sato K."/>
            <person name="Mori E."/>
            <person name="Abe Y."/>
            <person name="Kisaki G."/>
            <person name="Hamano K."/>
            <person name="Suezawa K."/>
            <person name="Otani M."/>
            <person name="Fukuda T."/>
            <person name="Manabe T."/>
            <person name="Gomi K."/>
            <person name="Tabuchi M."/>
            <person name="Akimitsu K."/>
            <person name="Kataoka I."/>
        </authorList>
    </citation>
    <scope>NUCLEOTIDE SEQUENCE [LARGE SCALE GENOMIC DNA]</scope>
    <source>
        <strain evidence="3">cv. Fuchu</strain>
    </source>
</reference>
<keyword evidence="3" id="KW-1185">Reference proteome</keyword>
<protein>
    <submittedName>
        <fullName evidence="2">Uncharacterized protein</fullName>
    </submittedName>
</protein>
<accession>A0A7J0FJN3</accession>
<dbReference type="PANTHER" id="PTHR15681:SF1">
    <property type="entry name" value="MAD2L1-BINDING PROTEIN"/>
    <property type="match status" value="1"/>
</dbReference>
<comment type="caution">
    <text evidence="2">The sequence shown here is derived from an EMBL/GenBank/DDBJ whole genome shotgun (WGS) entry which is preliminary data.</text>
</comment>
<feature type="coiled-coil region" evidence="1">
    <location>
        <begin position="51"/>
        <end position="78"/>
    </location>
</feature>
<dbReference type="Gene3D" id="3.30.900.20">
    <property type="match status" value="1"/>
</dbReference>
<gene>
    <name evidence="2" type="ORF">Acr_13g0001840</name>
</gene>
<proteinExistence type="predicted"/>
<evidence type="ECO:0000256" key="1">
    <source>
        <dbReference type="SAM" id="Coils"/>
    </source>
</evidence>
<dbReference type="AlphaFoldDB" id="A0A7J0FJN3"/>
<dbReference type="OrthoDB" id="768308at2759"/>
<dbReference type="GO" id="GO:0007096">
    <property type="term" value="P:regulation of exit from mitosis"/>
    <property type="evidence" value="ECO:0007669"/>
    <property type="project" value="InterPro"/>
</dbReference>
<dbReference type="EMBL" id="BJWL01000013">
    <property type="protein sequence ID" value="GFY98783.1"/>
    <property type="molecule type" value="Genomic_DNA"/>
</dbReference>
<dbReference type="InterPro" id="IPR009511">
    <property type="entry name" value="MAD1/Cdc20-bound-Mad2-bd"/>
</dbReference>
<evidence type="ECO:0000313" key="3">
    <source>
        <dbReference type="Proteomes" id="UP000585474"/>
    </source>
</evidence>
<name>A0A7J0FJN3_9ERIC</name>
<dbReference type="GO" id="GO:0005634">
    <property type="term" value="C:nucleus"/>
    <property type="evidence" value="ECO:0007669"/>
    <property type="project" value="InterPro"/>
</dbReference>
<organism evidence="2 3">
    <name type="scientific">Actinidia rufa</name>
    <dbReference type="NCBI Taxonomy" id="165716"/>
    <lineage>
        <taxon>Eukaryota</taxon>
        <taxon>Viridiplantae</taxon>
        <taxon>Streptophyta</taxon>
        <taxon>Embryophyta</taxon>
        <taxon>Tracheophyta</taxon>
        <taxon>Spermatophyta</taxon>
        <taxon>Magnoliopsida</taxon>
        <taxon>eudicotyledons</taxon>
        <taxon>Gunneridae</taxon>
        <taxon>Pentapetalae</taxon>
        <taxon>asterids</taxon>
        <taxon>Ericales</taxon>
        <taxon>Actinidiaceae</taxon>
        <taxon>Actinidia</taxon>
    </lineage>
</organism>
<dbReference type="Proteomes" id="UP000585474">
    <property type="component" value="Unassembled WGS sequence"/>
</dbReference>
<dbReference type="PANTHER" id="PTHR15681">
    <property type="entry name" value="MAD2L1-BINDING PROTEIN"/>
    <property type="match status" value="1"/>
</dbReference>
<dbReference type="InterPro" id="IPR053729">
    <property type="entry name" value="MAD2L1BP_domain_sf"/>
</dbReference>